<dbReference type="AlphaFoldDB" id="A0A2V3V7I4"/>
<comment type="caution">
    <text evidence="2">The sequence shown here is derived from an EMBL/GenBank/DDBJ whole genome shotgun (WGS) entry which is preliminary data.</text>
</comment>
<evidence type="ECO:0000256" key="1">
    <source>
        <dbReference type="SAM" id="MobiDB-lite"/>
    </source>
</evidence>
<dbReference type="InterPro" id="IPR012340">
    <property type="entry name" value="NA-bd_OB-fold"/>
</dbReference>
<organism evidence="2 3">
    <name type="scientific">Blastomonas natatoria</name>
    <dbReference type="NCBI Taxonomy" id="34015"/>
    <lineage>
        <taxon>Bacteria</taxon>
        <taxon>Pseudomonadati</taxon>
        <taxon>Pseudomonadota</taxon>
        <taxon>Alphaproteobacteria</taxon>
        <taxon>Sphingomonadales</taxon>
        <taxon>Sphingomonadaceae</taxon>
        <taxon>Blastomonas</taxon>
    </lineage>
</organism>
<dbReference type="EMBL" id="QJJM01000004">
    <property type="protein sequence ID" value="PXW77510.1"/>
    <property type="molecule type" value="Genomic_DNA"/>
</dbReference>
<evidence type="ECO:0000313" key="3">
    <source>
        <dbReference type="Proteomes" id="UP000248014"/>
    </source>
</evidence>
<name>A0A2V3V7I4_9SPHN</name>
<dbReference type="Gene3D" id="2.40.50.140">
    <property type="entry name" value="Nucleic acid-binding proteins"/>
    <property type="match status" value="1"/>
</dbReference>
<feature type="compositionally biased region" description="Polar residues" evidence="1">
    <location>
        <begin position="63"/>
        <end position="80"/>
    </location>
</feature>
<dbReference type="Proteomes" id="UP000248014">
    <property type="component" value="Unassembled WGS sequence"/>
</dbReference>
<keyword evidence="3" id="KW-1185">Reference proteome</keyword>
<protein>
    <submittedName>
        <fullName evidence="2">CspA family cold shock protein</fullName>
    </submittedName>
</protein>
<dbReference type="RefSeq" id="WP_110298024.1">
    <property type="nucleotide sequence ID" value="NZ_QJJM01000004.1"/>
</dbReference>
<evidence type="ECO:0000313" key="2">
    <source>
        <dbReference type="EMBL" id="PXW77510.1"/>
    </source>
</evidence>
<accession>A0A2V3V7I4</accession>
<sequence length="80" mass="8696">MSNFGKIYSYDSRKGVGMISPETGGSALAFIKADLQEQAQEPKAGQRFEYETVQADGGKTHATKLQMQQGQHESATKQAT</sequence>
<feature type="region of interest" description="Disordered" evidence="1">
    <location>
        <begin position="57"/>
        <end position="80"/>
    </location>
</feature>
<dbReference type="SUPFAM" id="SSF50249">
    <property type="entry name" value="Nucleic acid-binding proteins"/>
    <property type="match status" value="1"/>
</dbReference>
<dbReference type="OrthoDB" id="7428521at2"/>
<proteinExistence type="predicted"/>
<gene>
    <name evidence="2" type="ORF">C7451_1043</name>
</gene>
<reference evidence="2 3" key="1">
    <citation type="submission" date="2018-05" db="EMBL/GenBank/DDBJ databases">
        <title>Genomic Encyclopedia of Type Strains, Phase IV (KMG-IV): sequencing the most valuable type-strain genomes for metagenomic binning, comparative biology and taxonomic classification.</title>
        <authorList>
            <person name="Goeker M."/>
        </authorList>
    </citation>
    <scope>NUCLEOTIDE SEQUENCE [LARGE SCALE GENOMIC DNA]</scope>
    <source>
        <strain evidence="2 3">DSM 3183</strain>
    </source>
</reference>